<keyword evidence="2" id="KW-1185">Reference proteome</keyword>
<accession>C7R559</accession>
<sequence>MHKNLNLVQRMRVAWPSYLRQLLSGMWAVPRIARLAAHVDHFECAWTTILQINACKMVLTAMGQEGLRAG</sequence>
<dbReference type="AlphaFoldDB" id="C7R559"/>
<dbReference type="STRING" id="471856.Jden_0061"/>
<organism evidence="1 2">
    <name type="scientific">Jonesia denitrificans (strain ATCC 14870 / DSM 20603 / BCRC 15368 / CIP 55.134 / JCM 11481 / NBRC 15587 / NCTC 10816 / Prevot 55134)</name>
    <name type="common">Listeria denitrificans</name>
    <dbReference type="NCBI Taxonomy" id="471856"/>
    <lineage>
        <taxon>Bacteria</taxon>
        <taxon>Bacillati</taxon>
        <taxon>Actinomycetota</taxon>
        <taxon>Actinomycetes</taxon>
        <taxon>Micrococcales</taxon>
        <taxon>Jonesiaceae</taxon>
        <taxon>Jonesia</taxon>
    </lineage>
</organism>
<dbReference type="HOGENOM" id="CLU_2752405_0_0_11"/>
<name>C7R559_JONDD</name>
<dbReference type="Proteomes" id="UP000000628">
    <property type="component" value="Chromosome"/>
</dbReference>
<evidence type="ECO:0000313" key="2">
    <source>
        <dbReference type="Proteomes" id="UP000000628"/>
    </source>
</evidence>
<protein>
    <submittedName>
        <fullName evidence="1">Uncharacterized protein</fullName>
    </submittedName>
</protein>
<proteinExistence type="predicted"/>
<reference evidence="1 2" key="1">
    <citation type="journal article" date="2009" name="Stand. Genomic Sci.">
        <title>Complete genome sequence of Jonesia denitrificans type strain (Prevot 55134).</title>
        <authorList>
            <person name="Pukall R."/>
            <person name="Gehrich-Schroter G."/>
            <person name="Lapidus A."/>
            <person name="Nolan M."/>
            <person name="Glavina Del Rio T."/>
            <person name="Lucas S."/>
            <person name="Chen F."/>
            <person name="Tice H."/>
            <person name="Pitluck S."/>
            <person name="Cheng J.F."/>
            <person name="Copeland A."/>
            <person name="Saunders E."/>
            <person name="Brettin T."/>
            <person name="Detter J.C."/>
            <person name="Bruce D."/>
            <person name="Goodwin L."/>
            <person name="Pati A."/>
            <person name="Ivanova N."/>
            <person name="Mavromatis K."/>
            <person name="Ovchinnikova G."/>
            <person name="Chen A."/>
            <person name="Palaniappan K."/>
            <person name="Land M."/>
            <person name="Hauser L."/>
            <person name="Chang Y.J."/>
            <person name="Jeffries C.D."/>
            <person name="Chain P."/>
            <person name="Goker M."/>
            <person name="Bristow J."/>
            <person name="Eisen J.A."/>
            <person name="Markowitz V."/>
            <person name="Hugenholtz P."/>
            <person name="Kyrpides N.C."/>
            <person name="Klenk H.P."/>
            <person name="Han C."/>
        </authorList>
    </citation>
    <scope>NUCLEOTIDE SEQUENCE [LARGE SCALE GENOMIC DNA]</scope>
    <source>
        <strain evidence="2">ATCC 14870 / DSM 20603 / BCRC 15368 / CIP 55.134 / JCM 11481 / NBRC 15587 / NCTC 10816 / Prevot 55134</strain>
    </source>
</reference>
<gene>
    <name evidence="1" type="ordered locus">Jden_0061</name>
</gene>
<evidence type="ECO:0000313" key="1">
    <source>
        <dbReference type="EMBL" id="ACV07737.1"/>
    </source>
</evidence>
<dbReference type="KEGG" id="jde:Jden_0061"/>
<dbReference type="EMBL" id="CP001706">
    <property type="protein sequence ID" value="ACV07737.1"/>
    <property type="molecule type" value="Genomic_DNA"/>
</dbReference>